<sequence>MKKLLTLVLALAMTLSLAACGGSDTTATDSGSSGDSSSGEPTKMTLILRGGAYGESLQAMLPAFEEEHNVDIEVQLLSFDDLHTGIALDAVNETGTYDLCMVDGSWMAEFTANGVLANLSEMGYSFDDDIIPATTSICMVDDNIYLAPYYGNVTVMMYNKQLLADAGYAPEDIDSFQDIQDIAQKTRAADSSKNGFLIRGGSADNILSDFLPHLVVHGGWVVDENNNPTVDTPEFRAAMEDYLALYNVGGTLDKDDIVASVTSGETAMAQIWPGWYTPTADGPADYITIPTKLTDDGQDMGAVALQGVWCIGIPDNAPHKDLALELLEYVMSPEVQLASIEENGVPCRFSCLTDPTVLETYPHLETVCGALQTGVYRPVIEEWTQFTNILGTEMDNIIQGTKTMDEALSYAQEQLEQLMAG</sequence>
<evidence type="ECO:0000313" key="2">
    <source>
        <dbReference type="EMBL" id="HJB12237.1"/>
    </source>
</evidence>
<protein>
    <submittedName>
        <fullName evidence="2">Extracellular solute-binding protein</fullName>
    </submittedName>
</protein>
<dbReference type="PROSITE" id="PS51257">
    <property type="entry name" value="PROKAR_LIPOPROTEIN"/>
    <property type="match status" value="1"/>
</dbReference>
<evidence type="ECO:0000256" key="1">
    <source>
        <dbReference type="SAM" id="SignalP"/>
    </source>
</evidence>
<dbReference type="Pfam" id="PF01547">
    <property type="entry name" value="SBP_bac_1"/>
    <property type="match status" value="1"/>
</dbReference>
<dbReference type="InterPro" id="IPR050490">
    <property type="entry name" value="Bact_solute-bd_prot1"/>
</dbReference>
<evidence type="ECO:0000313" key="3">
    <source>
        <dbReference type="Proteomes" id="UP000823824"/>
    </source>
</evidence>
<accession>A0A9D2LGJ4</accession>
<keyword evidence="1" id="KW-0732">Signal</keyword>
<dbReference type="InterPro" id="IPR006059">
    <property type="entry name" value="SBP"/>
</dbReference>
<organism evidence="2 3">
    <name type="scientific">Candidatus Oscillibacter excrementigallinarum</name>
    <dbReference type="NCBI Taxonomy" id="2838716"/>
    <lineage>
        <taxon>Bacteria</taxon>
        <taxon>Bacillati</taxon>
        <taxon>Bacillota</taxon>
        <taxon>Clostridia</taxon>
        <taxon>Eubacteriales</taxon>
        <taxon>Oscillospiraceae</taxon>
        <taxon>Oscillibacter</taxon>
    </lineage>
</organism>
<comment type="caution">
    <text evidence="2">The sequence shown here is derived from an EMBL/GenBank/DDBJ whole genome shotgun (WGS) entry which is preliminary data.</text>
</comment>
<reference evidence="2" key="2">
    <citation type="submission" date="2021-04" db="EMBL/GenBank/DDBJ databases">
        <authorList>
            <person name="Gilroy R."/>
        </authorList>
    </citation>
    <scope>NUCLEOTIDE SEQUENCE</scope>
    <source>
        <strain evidence="2">ChiBcec18-1249</strain>
    </source>
</reference>
<feature type="signal peptide" evidence="1">
    <location>
        <begin position="1"/>
        <end position="18"/>
    </location>
</feature>
<dbReference type="AlphaFoldDB" id="A0A9D2LGJ4"/>
<dbReference type="Proteomes" id="UP000823824">
    <property type="component" value="Unassembled WGS sequence"/>
</dbReference>
<dbReference type="EMBL" id="DWZJ01000006">
    <property type="protein sequence ID" value="HJB12237.1"/>
    <property type="molecule type" value="Genomic_DNA"/>
</dbReference>
<gene>
    <name evidence="2" type="ORF">H9787_00835</name>
</gene>
<reference evidence="2" key="1">
    <citation type="journal article" date="2021" name="PeerJ">
        <title>Extensive microbial diversity within the chicken gut microbiome revealed by metagenomics and culture.</title>
        <authorList>
            <person name="Gilroy R."/>
            <person name="Ravi A."/>
            <person name="Getino M."/>
            <person name="Pursley I."/>
            <person name="Horton D.L."/>
            <person name="Alikhan N.F."/>
            <person name="Baker D."/>
            <person name="Gharbi K."/>
            <person name="Hall N."/>
            <person name="Watson M."/>
            <person name="Adriaenssens E.M."/>
            <person name="Foster-Nyarko E."/>
            <person name="Jarju S."/>
            <person name="Secka A."/>
            <person name="Antonio M."/>
            <person name="Oren A."/>
            <person name="Chaudhuri R.R."/>
            <person name="La Ragione R."/>
            <person name="Hildebrand F."/>
            <person name="Pallen M.J."/>
        </authorList>
    </citation>
    <scope>NUCLEOTIDE SEQUENCE</scope>
    <source>
        <strain evidence="2">ChiBcec18-1249</strain>
    </source>
</reference>
<dbReference type="SUPFAM" id="SSF53850">
    <property type="entry name" value="Periplasmic binding protein-like II"/>
    <property type="match status" value="1"/>
</dbReference>
<dbReference type="PANTHER" id="PTHR43649:SF12">
    <property type="entry name" value="DIACETYLCHITOBIOSE BINDING PROTEIN DASA"/>
    <property type="match status" value="1"/>
</dbReference>
<name>A0A9D2LGJ4_9FIRM</name>
<feature type="chain" id="PRO_5039347007" evidence="1">
    <location>
        <begin position="19"/>
        <end position="421"/>
    </location>
</feature>
<dbReference type="Gene3D" id="3.40.190.10">
    <property type="entry name" value="Periplasmic binding protein-like II"/>
    <property type="match status" value="2"/>
</dbReference>
<dbReference type="PANTHER" id="PTHR43649">
    <property type="entry name" value="ARABINOSE-BINDING PROTEIN-RELATED"/>
    <property type="match status" value="1"/>
</dbReference>
<proteinExistence type="predicted"/>